<dbReference type="PANTHER" id="PTHR43142:SF11">
    <property type="entry name" value="CARBOXYLIC ESTER HYDROLASE"/>
    <property type="match status" value="1"/>
</dbReference>
<evidence type="ECO:0000259" key="1">
    <source>
        <dbReference type="Pfam" id="PF00135"/>
    </source>
</evidence>
<dbReference type="InterPro" id="IPR002018">
    <property type="entry name" value="CarbesteraseB"/>
</dbReference>
<organism evidence="2 3">
    <name type="scientific">Myxozyma melibiosi</name>
    <dbReference type="NCBI Taxonomy" id="54550"/>
    <lineage>
        <taxon>Eukaryota</taxon>
        <taxon>Fungi</taxon>
        <taxon>Dikarya</taxon>
        <taxon>Ascomycota</taxon>
        <taxon>Saccharomycotina</taxon>
        <taxon>Lipomycetes</taxon>
        <taxon>Lipomycetales</taxon>
        <taxon>Lipomycetaceae</taxon>
        <taxon>Myxozyma</taxon>
    </lineage>
</organism>
<comment type="caution">
    <text evidence="2">The sequence shown here is derived from an EMBL/GenBank/DDBJ whole genome shotgun (WGS) entry which is preliminary data.</text>
</comment>
<accession>A0ABR1F2A0</accession>
<name>A0ABR1F2A0_9ASCO</name>
<dbReference type="GO" id="GO:0016787">
    <property type="term" value="F:hydrolase activity"/>
    <property type="evidence" value="ECO:0007669"/>
    <property type="project" value="UniProtKB-KW"/>
</dbReference>
<dbReference type="Pfam" id="PF00135">
    <property type="entry name" value="COesterase"/>
    <property type="match status" value="1"/>
</dbReference>
<keyword evidence="3" id="KW-1185">Reference proteome</keyword>
<protein>
    <submittedName>
        <fullName evidence="2">Alpha/Beta hydrolase protein</fullName>
    </submittedName>
</protein>
<dbReference type="GeneID" id="90038803"/>
<proteinExistence type="predicted"/>
<feature type="domain" description="Carboxylesterase type B" evidence="1">
    <location>
        <begin position="9"/>
        <end position="473"/>
    </location>
</feature>
<dbReference type="EMBL" id="JBBJBU010000010">
    <property type="protein sequence ID" value="KAK7203959.1"/>
    <property type="molecule type" value="Genomic_DNA"/>
</dbReference>
<dbReference type="InterPro" id="IPR029058">
    <property type="entry name" value="AB_hydrolase_fold"/>
</dbReference>
<evidence type="ECO:0000313" key="2">
    <source>
        <dbReference type="EMBL" id="KAK7203959.1"/>
    </source>
</evidence>
<dbReference type="Proteomes" id="UP001498771">
    <property type="component" value="Unassembled WGS sequence"/>
</dbReference>
<keyword evidence="2" id="KW-0378">Hydrolase</keyword>
<dbReference type="SUPFAM" id="SSF53474">
    <property type="entry name" value="alpha/beta-Hydrolases"/>
    <property type="match status" value="1"/>
</dbReference>
<sequence>MTAQVSETTFVHPQLGRVKGIHAADGVDKFLGIKYATISARFEDPQLFEAVDPDATKYGPPAPQPPGGCAAELGYIGQKMELPPIESQPSEFECLNLNITKPSKDYGFPLPVFVWTHGGGVVVGANCWPQFDMVRLVEQSIAMGKPVIGVGLNYRLGPLSSLTSTSMAEYGLDGNNSYKDVVAAYEWTHKYISGFGGDPKNITAIAESAGAIINSMVLQLEKPMFRRAVLFSGAQPVNPPVPLTEHDKVFKNVLKTLEISEDLPIDKTLEALRAIPSEEFTLKLLPVTPFSFAQTKSVKHWPMTYFANPELDFLPGRKWCEHLVLSDCEHDGTIMTRWLVSRKEGINAAFRAHVLKSFSDAPELASLVLSEYGLAEDIDDATAYGLIEELINDVCFYSINVLFARGYRDPSRVHLIHINVTDKWPGAYVSNGTPHTFDLALLFQNLREKMDDETARISKAFAADILEFVNGGVKYPVFKGPGHGSENSTVYSERGADGSKLVATEVEARRRVKVFDLVEKVEWDALSKCLQSFVFGG</sequence>
<gene>
    <name evidence="2" type="ORF">BZA70DRAFT_282504</name>
</gene>
<dbReference type="PANTHER" id="PTHR43142">
    <property type="entry name" value="CARBOXYLIC ESTER HYDROLASE"/>
    <property type="match status" value="1"/>
</dbReference>
<reference evidence="2 3" key="1">
    <citation type="submission" date="2024-03" db="EMBL/GenBank/DDBJ databases">
        <title>Genome-scale model development and genomic sequencing of the oleaginous clade Lipomyces.</title>
        <authorList>
            <consortium name="Lawrence Berkeley National Laboratory"/>
            <person name="Czajka J.J."/>
            <person name="Han Y."/>
            <person name="Kim J."/>
            <person name="Mondo S.J."/>
            <person name="Hofstad B.A."/>
            <person name="Robles A."/>
            <person name="Haridas S."/>
            <person name="Riley R."/>
            <person name="LaButti K."/>
            <person name="Pangilinan J."/>
            <person name="Andreopoulos W."/>
            <person name="Lipzen A."/>
            <person name="Yan J."/>
            <person name="Wang M."/>
            <person name="Ng V."/>
            <person name="Grigoriev I.V."/>
            <person name="Spatafora J.W."/>
            <person name="Magnuson J.K."/>
            <person name="Baker S.E."/>
            <person name="Pomraning K.R."/>
        </authorList>
    </citation>
    <scope>NUCLEOTIDE SEQUENCE [LARGE SCALE GENOMIC DNA]</scope>
    <source>
        <strain evidence="2 3">Phaff 52-87</strain>
    </source>
</reference>
<evidence type="ECO:0000313" key="3">
    <source>
        <dbReference type="Proteomes" id="UP001498771"/>
    </source>
</evidence>
<dbReference type="Gene3D" id="3.40.50.1820">
    <property type="entry name" value="alpha/beta hydrolase"/>
    <property type="match status" value="1"/>
</dbReference>
<dbReference type="RefSeq" id="XP_064766992.1">
    <property type="nucleotide sequence ID" value="XM_064913291.1"/>
</dbReference>